<protein>
    <submittedName>
        <fullName evidence="1">Uncharacterized protein</fullName>
    </submittedName>
</protein>
<sequence>MPVIERAANSPDEYVKNAGRYLRFVLTGTYTPASPVFPGF</sequence>
<dbReference type="RefSeq" id="WP_255526185.1">
    <property type="nucleotide sequence ID" value="NZ_JAPCID010000010.1"/>
</dbReference>
<evidence type="ECO:0000313" key="1">
    <source>
        <dbReference type="EMBL" id="MDA0137566.1"/>
    </source>
</evidence>
<dbReference type="Proteomes" id="UP001147700">
    <property type="component" value="Unassembled WGS sequence"/>
</dbReference>
<accession>A0ABT4RG81</accession>
<reference evidence="1" key="1">
    <citation type="submission" date="2022-10" db="EMBL/GenBank/DDBJ databases">
        <title>The WGS of Solirubrobacter sp. CPCC 204708.</title>
        <authorList>
            <person name="Jiang Z."/>
        </authorList>
    </citation>
    <scope>NUCLEOTIDE SEQUENCE</scope>
    <source>
        <strain evidence="1">CPCC 204708</strain>
    </source>
</reference>
<dbReference type="EMBL" id="JAPCID010000010">
    <property type="protein sequence ID" value="MDA0137566.1"/>
    <property type="molecule type" value="Genomic_DNA"/>
</dbReference>
<keyword evidence="2" id="KW-1185">Reference proteome</keyword>
<proteinExistence type="predicted"/>
<name>A0ABT4RG81_9ACTN</name>
<organism evidence="1 2">
    <name type="scientific">Solirubrobacter deserti</name>
    <dbReference type="NCBI Taxonomy" id="2282478"/>
    <lineage>
        <taxon>Bacteria</taxon>
        <taxon>Bacillati</taxon>
        <taxon>Actinomycetota</taxon>
        <taxon>Thermoleophilia</taxon>
        <taxon>Solirubrobacterales</taxon>
        <taxon>Solirubrobacteraceae</taxon>
        <taxon>Solirubrobacter</taxon>
    </lineage>
</organism>
<comment type="caution">
    <text evidence="1">The sequence shown here is derived from an EMBL/GenBank/DDBJ whole genome shotgun (WGS) entry which is preliminary data.</text>
</comment>
<gene>
    <name evidence="1" type="ORF">OJ962_08670</name>
</gene>
<evidence type="ECO:0000313" key="2">
    <source>
        <dbReference type="Proteomes" id="UP001147700"/>
    </source>
</evidence>